<keyword evidence="6 8" id="KW-0472">Membrane</keyword>
<evidence type="ECO:0000256" key="6">
    <source>
        <dbReference type="ARBA" id="ARBA00023136"/>
    </source>
</evidence>
<feature type="transmembrane region" description="Helical" evidence="8">
    <location>
        <begin position="116"/>
        <end position="136"/>
    </location>
</feature>
<organism evidence="10 12">
    <name type="scientific">Cucumis melo var. makuwa</name>
    <name type="common">Oriental melon</name>
    <dbReference type="NCBI Taxonomy" id="1194695"/>
    <lineage>
        <taxon>Eukaryota</taxon>
        <taxon>Viridiplantae</taxon>
        <taxon>Streptophyta</taxon>
        <taxon>Embryophyta</taxon>
        <taxon>Tracheophyta</taxon>
        <taxon>Spermatophyta</taxon>
        <taxon>Magnoliopsida</taxon>
        <taxon>eudicotyledons</taxon>
        <taxon>Gunneridae</taxon>
        <taxon>Pentapetalae</taxon>
        <taxon>rosids</taxon>
        <taxon>fabids</taxon>
        <taxon>Cucurbitales</taxon>
        <taxon>Cucurbitaceae</taxon>
        <taxon>Benincaseae</taxon>
        <taxon>Cucumis</taxon>
    </lineage>
</organism>
<reference evidence="11 12" key="1">
    <citation type="submission" date="2019-08" db="EMBL/GenBank/DDBJ databases">
        <title>Draft genome sequences of two oriental melons (Cucumis melo L. var makuwa).</title>
        <authorList>
            <person name="Kwon S.-Y."/>
        </authorList>
    </citation>
    <scope>NUCLEOTIDE SEQUENCE [LARGE SCALE GENOMIC DNA]</scope>
    <source>
        <strain evidence="12">cv. Chang Bougi</strain>
        <strain evidence="11">cv. SW 3</strain>
        <tissue evidence="10">Leaf</tissue>
    </source>
</reference>
<dbReference type="Pfam" id="PF05653">
    <property type="entry name" value="Mg_trans_NIPA"/>
    <property type="match status" value="1"/>
</dbReference>
<evidence type="ECO:0000313" key="9">
    <source>
        <dbReference type="EMBL" id="KAA0049731.1"/>
    </source>
</evidence>
<evidence type="ECO:0000313" key="11">
    <source>
        <dbReference type="Proteomes" id="UP000321393"/>
    </source>
</evidence>
<keyword evidence="5 8" id="KW-1133">Transmembrane helix</keyword>
<dbReference type="EMBL" id="SSTD01010321">
    <property type="protein sequence ID" value="TYK12145.1"/>
    <property type="molecule type" value="Genomic_DNA"/>
</dbReference>
<comment type="similarity">
    <text evidence="1 8">Belongs to the NIPA (TC 2.A.7) family.</text>
</comment>
<dbReference type="Proteomes" id="UP000321393">
    <property type="component" value="Unassembled WGS sequence"/>
</dbReference>
<feature type="transmembrane region" description="Helical" evidence="8">
    <location>
        <begin position="284"/>
        <end position="301"/>
    </location>
</feature>
<evidence type="ECO:0000256" key="7">
    <source>
        <dbReference type="ARBA" id="ARBA00025284"/>
    </source>
</evidence>
<evidence type="ECO:0000256" key="2">
    <source>
        <dbReference type="ARBA" id="ARBA00011738"/>
    </source>
</evidence>
<comment type="function">
    <text evidence="7 8">Acts as a Mg(2+) transporter. Can also transport other divalent cations such as Fe(2+), Sr(2+), Ba(2+), Mn(2+) and Co(2+) but to a much less extent than Mg(2+).</text>
</comment>
<proteinExistence type="inferred from homology"/>
<dbReference type="GO" id="GO:0005769">
    <property type="term" value="C:early endosome"/>
    <property type="evidence" value="ECO:0007669"/>
    <property type="project" value="UniProtKB-SubCell"/>
</dbReference>
<keyword evidence="8" id="KW-0460">Magnesium</keyword>
<dbReference type="AlphaFoldDB" id="A0A5D3CKS2"/>
<dbReference type="GO" id="GO:0015095">
    <property type="term" value="F:magnesium ion transmembrane transporter activity"/>
    <property type="evidence" value="ECO:0007669"/>
    <property type="project" value="UniProtKB-UniRule"/>
</dbReference>
<keyword evidence="4 8" id="KW-0967">Endosome</keyword>
<dbReference type="Proteomes" id="UP000321947">
    <property type="component" value="Unassembled WGS sequence"/>
</dbReference>
<dbReference type="PANTHER" id="PTHR12570">
    <property type="match status" value="1"/>
</dbReference>
<comment type="subcellular location">
    <subcellularLocation>
        <location evidence="8">Cell membrane</location>
        <topology evidence="8">Multi-pass membrane protein</topology>
    </subcellularLocation>
    <subcellularLocation>
        <location evidence="8">Early endosome</location>
    </subcellularLocation>
</comment>
<dbReference type="EMBL" id="SSTE01012063">
    <property type="protein sequence ID" value="KAA0049731.1"/>
    <property type="molecule type" value="Genomic_DNA"/>
</dbReference>
<keyword evidence="8" id="KW-0406">Ion transport</keyword>
<comment type="caution">
    <text evidence="10">The sequence shown here is derived from an EMBL/GenBank/DDBJ whole genome shotgun (WGS) entry which is preliminary data.</text>
</comment>
<feature type="transmembrane region" description="Helical" evidence="8">
    <location>
        <begin position="90"/>
        <end position="109"/>
    </location>
</feature>
<dbReference type="PANTHER" id="PTHR12570:SF11">
    <property type="entry name" value="MAGNESIUM TRANSPORTER NIPA6-RELATED"/>
    <property type="match status" value="1"/>
</dbReference>
<keyword evidence="3 8" id="KW-0812">Transmembrane</keyword>
<evidence type="ECO:0000256" key="3">
    <source>
        <dbReference type="ARBA" id="ARBA00022692"/>
    </source>
</evidence>
<feature type="transmembrane region" description="Helical" evidence="8">
    <location>
        <begin position="156"/>
        <end position="174"/>
    </location>
</feature>
<evidence type="ECO:0000313" key="12">
    <source>
        <dbReference type="Proteomes" id="UP000321947"/>
    </source>
</evidence>
<feature type="transmembrane region" description="Helical" evidence="8">
    <location>
        <begin position="248"/>
        <end position="272"/>
    </location>
</feature>
<evidence type="ECO:0000313" key="10">
    <source>
        <dbReference type="EMBL" id="TYK12145.1"/>
    </source>
</evidence>
<dbReference type="InterPro" id="IPR008521">
    <property type="entry name" value="Mg_trans_NIPA"/>
</dbReference>
<keyword evidence="8" id="KW-0813">Transport</keyword>
<evidence type="ECO:0000256" key="1">
    <source>
        <dbReference type="ARBA" id="ARBA00007001"/>
    </source>
</evidence>
<keyword evidence="8" id="KW-1003">Cell membrane</keyword>
<feature type="transmembrane region" description="Helical" evidence="8">
    <location>
        <begin position="183"/>
        <end position="212"/>
    </location>
</feature>
<protein>
    <recommendedName>
        <fullName evidence="8">Probable magnesium transporter</fullName>
    </recommendedName>
</protein>
<feature type="transmembrane region" description="Helical" evidence="8">
    <location>
        <begin position="63"/>
        <end position="84"/>
    </location>
</feature>
<evidence type="ECO:0000256" key="5">
    <source>
        <dbReference type="ARBA" id="ARBA00022989"/>
    </source>
</evidence>
<dbReference type="InterPro" id="IPR037185">
    <property type="entry name" value="EmrE-like"/>
</dbReference>
<accession>A0A5D3CKS2</accession>
<dbReference type="SUPFAM" id="SSF103481">
    <property type="entry name" value="Multidrug resistance efflux transporter EmrE"/>
    <property type="match status" value="1"/>
</dbReference>
<dbReference type="OrthoDB" id="6428174at2759"/>
<comment type="subunit">
    <text evidence="2 8">Homodimer.</text>
</comment>
<dbReference type="GO" id="GO:0005886">
    <property type="term" value="C:plasma membrane"/>
    <property type="evidence" value="ECO:0007669"/>
    <property type="project" value="UniProtKB-SubCell"/>
</dbReference>
<gene>
    <name evidence="10" type="ORF">E5676_scaffold106G00820</name>
    <name evidence="9" type="ORF">E6C27_scaffold76G00800</name>
</gene>
<name>A0A5D3CKS2_CUCMM</name>
<evidence type="ECO:0000256" key="8">
    <source>
        <dbReference type="RuleBase" id="RU363078"/>
    </source>
</evidence>
<feature type="transmembrane region" description="Helical" evidence="8">
    <location>
        <begin position="224"/>
        <end position="241"/>
    </location>
</feature>
<evidence type="ECO:0000256" key="4">
    <source>
        <dbReference type="ARBA" id="ARBA00022753"/>
    </source>
</evidence>
<sequence>MDSEHHETPFGCQMEALRGWDLRFFVNLSKLQQKSVHALLQVDVYGLILKTGVGGYTYLLEPLWWAGMITMIIGEIANFVAYIYAPAVLVTPLGALSIIVSAVLAHFLLKERLQKMGVVGCLSCIVGSVIIVIHAPQEHTPDSVEEIWDLATQPAFLVYIAAIASLVLALMLYFEPRYGHVNILVYLGICSLMGSLTVMSIKAIGIAIRLTLEGISQVAYPQTWLFVTVAVVCVITQLNYLNKALDTFNAALVSPVYYAMFTTLTIIASAIMFKDWSGQNASTIVSELCGFITVLSGTIILHSTREQQPVSSQGSVAWYISGDSMKTSGLECKTLKYTHTGRMSTMSDFKIGTMNWDIDHDLVTIRTVLSPYCWERFSNETRAA</sequence>